<dbReference type="Proteomes" id="UP000030678">
    <property type="component" value="Unassembled WGS sequence"/>
</dbReference>
<dbReference type="GeneID" id="19988331"/>
<dbReference type="VEuPathDB" id="FungiDB:G647_09838"/>
<dbReference type="AlphaFoldDB" id="V9DKD1"/>
<name>V9DKD1_9EURO</name>
<evidence type="ECO:0000256" key="1">
    <source>
        <dbReference type="SAM" id="MobiDB-lite"/>
    </source>
</evidence>
<feature type="region of interest" description="Disordered" evidence="1">
    <location>
        <begin position="183"/>
        <end position="220"/>
    </location>
</feature>
<organism evidence="2">
    <name type="scientific">Cladophialophora carrionii CBS 160.54</name>
    <dbReference type="NCBI Taxonomy" id="1279043"/>
    <lineage>
        <taxon>Eukaryota</taxon>
        <taxon>Fungi</taxon>
        <taxon>Dikarya</taxon>
        <taxon>Ascomycota</taxon>
        <taxon>Pezizomycotina</taxon>
        <taxon>Eurotiomycetes</taxon>
        <taxon>Chaetothyriomycetidae</taxon>
        <taxon>Chaetothyriales</taxon>
        <taxon>Herpotrichiellaceae</taxon>
        <taxon>Cladophialophora</taxon>
    </lineage>
</organism>
<gene>
    <name evidence="2" type="ORF">G647_09838</name>
</gene>
<dbReference type="RefSeq" id="XP_008724053.1">
    <property type="nucleotide sequence ID" value="XM_008725831.1"/>
</dbReference>
<dbReference type="EMBL" id="KI635850">
    <property type="protein sequence ID" value="ETI27156.1"/>
    <property type="molecule type" value="Genomic_DNA"/>
</dbReference>
<protein>
    <recommendedName>
        <fullName evidence="3">Flavoprotein oxygenase</fullName>
    </recommendedName>
</protein>
<feature type="region of interest" description="Disordered" evidence="1">
    <location>
        <begin position="415"/>
        <end position="469"/>
    </location>
</feature>
<feature type="region of interest" description="Disordered" evidence="1">
    <location>
        <begin position="590"/>
        <end position="613"/>
    </location>
</feature>
<evidence type="ECO:0008006" key="3">
    <source>
        <dbReference type="Google" id="ProtNLM"/>
    </source>
</evidence>
<feature type="compositionally biased region" description="Basic and acidic residues" evidence="1">
    <location>
        <begin position="434"/>
        <end position="444"/>
    </location>
</feature>
<feature type="region of interest" description="Disordered" evidence="1">
    <location>
        <begin position="319"/>
        <end position="339"/>
    </location>
</feature>
<feature type="compositionally biased region" description="Acidic residues" evidence="1">
    <location>
        <begin position="328"/>
        <end position="337"/>
    </location>
</feature>
<evidence type="ECO:0000313" key="2">
    <source>
        <dbReference type="EMBL" id="ETI27156.1"/>
    </source>
</evidence>
<accession>V9DKD1</accession>
<sequence length="613" mass="67406">MASSPLQPVSLVQLDLDIEASAFQHSSPLSLRQEPHSSSSPHPTDDVLAHDYNFSGAIYEENTSGTETEGLLEDQGRQEEDVLITNGRVFSGCSSISSFPASISQHLPLEDEQYDGPRTPSKRDSLATSTLGSAGDRNHPTTSPRAFREYPSPFRHPSSVRALQMKDEIMSETQSVLRHYRRTGSQMSSYSQRSSYSTHTSPTKRLSRSHRSSPSKGGSNLKKEFPLVLLHCTLLPPNIRVQPGSVEDSLILDSLPEDYKSRWVALRNKLADPEISSRGVLIPHPREDLALLEERLLESLELEAPRIRHNHYFQSDGSVADSGFESASTEDESELDPSCEACPDCGRRLRPDEVNRKWEVKVFAANGLMRAGAWAAAWQEMEKVDVEIKVWLPDEIRQELEAKLVLLAAPQFETTELTSQEGPAEPEINSLSEEDTKGQSRRSEAQGNARAMEEGPINGTEPLTSSLSPVTNERNVWTQLGSHARELTRDWRNVLVGVLSFLVLFFALARPEQPRQGSSGPTLVFETADTPKVLTTTITATSVAVTTALVTVSDLSATPAACSQPEPSETMELLSAEDIFEQPLETKIGTLPQPILEDSTSSTAPQSEIVAAE</sequence>
<proteinExistence type="predicted"/>
<feature type="region of interest" description="Disordered" evidence="1">
    <location>
        <begin position="25"/>
        <end position="49"/>
    </location>
</feature>
<dbReference type="HOGENOM" id="CLU_020643_0_0_1"/>
<reference evidence="2" key="1">
    <citation type="submission" date="2013-03" db="EMBL/GenBank/DDBJ databases">
        <title>The Genome Sequence of Cladophialophora carrionii CBS 160.54.</title>
        <authorList>
            <consortium name="The Broad Institute Genomics Platform"/>
            <person name="Cuomo C."/>
            <person name="de Hoog S."/>
            <person name="Gorbushina A."/>
            <person name="Walker B."/>
            <person name="Young S.K."/>
            <person name="Zeng Q."/>
            <person name="Gargeya S."/>
            <person name="Fitzgerald M."/>
            <person name="Haas B."/>
            <person name="Abouelleil A."/>
            <person name="Allen A.W."/>
            <person name="Alvarado L."/>
            <person name="Arachchi H.M."/>
            <person name="Berlin A.M."/>
            <person name="Chapman S.B."/>
            <person name="Gainer-Dewar J."/>
            <person name="Goldberg J."/>
            <person name="Griggs A."/>
            <person name="Gujja S."/>
            <person name="Hansen M."/>
            <person name="Howarth C."/>
            <person name="Imamovic A."/>
            <person name="Ireland A."/>
            <person name="Larimer J."/>
            <person name="McCowan C."/>
            <person name="Murphy C."/>
            <person name="Pearson M."/>
            <person name="Poon T.W."/>
            <person name="Priest M."/>
            <person name="Roberts A."/>
            <person name="Saif S."/>
            <person name="Shea T."/>
            <person name="Sisk P."/>
            <person name="Sykes S."/>
            <person name="Wortman J."/>
            <person name="Nusbaum C."/>
            <person name="Birren B."/>
        </authorList>
    </citation>
    <scope>NUCLEOTIDE SEQUENCE [LARGE SCALE GENOMIC DNA]</scope>
    <source>
        <strain evidence="2">CBS 160.54</strain>
    </source>
</reference>
<feature type="compositionally biased region" description="Low complexity" evidence="1">
    <location>
        <begin position="185"/>
        <end position="201"/>
    </location>
</feature>
<feature type="region of interest" description="Disordered" evidence="1">
    <location>
        <begin position="111"/>
        <end position="157"/>
    </location>
</feature>
<dbReference type="OrthoDB" id="5369448at2759"/>